<keyword evidence="2" id="KW-0436">Ligase</keyword>
<keyword evidence="2" id="KW-0540">Nuclease</keyword>
<organism evidence="2 3">
    <name type="scientific">Pelomonas dachongensis</name>
    <dbReference type="NCBI Taxonomy" id="3299029"/>
    <lineage>
        <taxon>Bacteria</taxon>
        <taxon>Pseudomonadati</taxon>
        <taxon>Pseudomonadota</taxon>
        <taxon>Betaproteobacteria</taxon>
        <taxon>Burkholderiales</taxon>
        <taxon>Sphaerotilaceae</taxon>
        <taxon>Roseateles</taxon>
    </lineage>
</organism>
<dbReference type="RefSeq" id="WP_394472188.1">
    <property type="nucleotide sequence ID" value="NZ_JBIGHY010000007.1"/>
</dbReference>
<keyword evidence="3" id="KW-1185">Reference proteome</keyword>
<feature type="domain" description="Calcineurin-like phosphoesterase" evidence="1">
    <location>
        <begin position="26"/>
        <end position="111"/>
    </location>
</feature>
<dbReference type="Pfam" id="PF00149">
    <property type="entry name" value="Metallophos"/>
    <property type="match status" value="1"/>
</dbReference>
<evidence type="ECO:0000313" key="2">
    <source>
        <dbReference type="EMBL" id="MFG6416121.1"/>
    </source>
</evidence>
<proteinExistence type="predicted"/>
<dbReference type="InterPro" id="IPR024173">
    <property type="entry name" value="Pesterase_MJ0037-like"/>
</dbReference>
<dbReference type="SUPFAM" id="SSF56300">
    <property type="entry name" value="Metallo-dependent phosphatases"/>
    <property type="match status" value="1"/>
</dbReference>
<dbReference type="GO" id="GO:0016787">
    <property type="term" value="F:hydrolase activity"/>
    <property type="evidence" value="ECO:0007669"/>
    <property type="project" value="UniProtKB-KW"/>
</dbReference>
<protein>
    <submittedName>
        <fullName evidence="2">Ligase-associated DNA damage response endonuclease PdeM</fullName>
        <ecNumber evidence="2">3.1.-.-</ecNumber>
    </submittedName>
</protein>
<gene>
    <name evidence="2" type="primary">pdeM</name>
    <name evidence="2" type="ORF">ACG02S_19675</name>
</gene>
<dbReference type="PANTHER" id="PTHR39323:SF1">
    <property type="entry name" value="BLR1149 PROTEIN"/>
    <property type="match status" value="1"/>
</dbReference>
<dbReference type="PANTHER" id="PTHR39323">
    <property type="entry name" value="BLR1149 PROTEIN"/>
    <property type="match status" value="1"/>
</dbReference>
<name>A0ABW7ERP5_9BURK</name>
<dbReference type="InterPro" id="IPR029052">
    <property type="entry name" value="Metallo-depent_PP-like"/>
</dbReference>
<keyword evidence="2" id="KW-0378">Hydrolase</keyword>
<evidence type="ECO:0000259" key="1">
    <source>
        <dbReference type="Pfam" id="PF00149"/>
    </source>
</evidence>
<dbReference type="GO" id="GO:0004519">
    <property type="term" value="F:endonuclease activity"/>
    <property type="evidence" value="ECO:0007669"/>
    <property type="project" value="UniProtKB-KW"/>
</dbReference>
<dbReference type="EC" id="3.1.-.-" evidence="2"/>
<comment type="caution">
    <text evidence="2">The sequence shown here is derived from an EMBL/GenBank/DDBJ whole genome shotgun (WGS) entry which is preliminary data.</text>
</comment>
<dbReference type="PIRSF" id="PIRSF000887">
    <property type="entry name" value="Pesterase_MJ0037"/>
    <property type="match status" value="1"/>
</dbReference>
<sequence length="219" mass="22868">MSLSIEAAGETLWLLPEGAVWWPAQRLLFAADLHLGKGAAFRAQGQAVPAGSSARTLARLGALVQAHDAARLVVLGDFWHGPQGLTLPLLDAVAAFADRVPTLLVLGNHDRRIHPPGLPLQVVDGALGLGPLTAAHEPPPPGTPGFALAGHWHPAIGLRSRAGDRLRRPCFVHAPHALVLPAFGGLTGALTLRRGELARLGARVAVLGEGALHWLPAGR</sequence>
<keyword evidence="2" id="KW-0255">Endonuclease</keyword>
<dbReference type="GO" id="GO:0016874">
    <property type="term" value="F:ligase activity"/>
    <property type="evidence" value="ECO:0007669"/>
    <property type="project" value="UniProtKB-KW"/>
</dbReference>
<dbReference type="NCBIfam" id="TIGR04123">
    <property type="entry name" value="P_estr_lig_assc"/>
    <property type="match status" value="1"/>
</dbReference>
<evidence type="ECO:0000313" key="3">
    <source>
        <dbReference type="Proteomes" id="UP001606300"/>
    </source>
</evidence>
<dbReference type="Gene3D" id="3.60.21.10">
    <property type="match status" value="1"/>
</dbReference>
<accession>A0ABW7ERP5</accession>
<dbReference type="InterPro" id="IPR004843">
    <property type="entry name" value="Calcineurin-like_PHP"/>
</dbReference>
<reference evidence="2 3" key="1">
    <citation type="submission" date="2024-09" db="EMBL/GenBank/DDBJ databases">
        <title>Novel species of the genus Pelomonas and Roseateles isolated from streams.</title>
        <authorList>
            <person name="Lu H."/>
        </authorList>
    </citation>
    <scope>NUCLEOTIDE SEQUENCE [LARGE SCALE GENOMIC DNA]</scope>
    <source>
        <strain evidence="2 3">DC23W</strain>
    </source>
</reference>
<dbReference type="EMBL" id="JBIGHY010000007">
    <property type="protein sequence ID" value="MFG6416121.1"/>
    <property type="molecule type" value="Genomic_DNA"/>
</dbReference>
<dbReference type="Proteomes" id="UP001606300">
    <property type="component" value="Unassembled WGS sequence"/>
</dbReference>
<dbReference type="InterPro" id="IPR026336">
    <property type="entry name" value="PdeM-like"/>
</dbReference>